<evidence type="ECO:0000313" key="3">
    <source>
        <dbReference type="EMBL" id="KAG9185662.1"/>
    </source>
</evidence>
<evidence type="ECO:0000313" key="4">
    <source>
        <dbReference type="Proteomes" id="UP001199106"/>
    </source>
</evidence>
<sequence>MALSSIILAFSLFSSLVFALPKPLSARQTHVAETWQVPRLNMHMMSIGTGIPGNPPWAEDSKFDSTIDFDVLTCIPDASLMTTSSVRTIASVASIISNPGVFPGHLSPEKVSYMPPALSTHSPRPSTQLSTPAKAGIIAASVVVFFLLLLLVLEYTYLRRKRQDRALEQAIDEVERGTELKDATATESKEHMVLESRVEIVVVGEDGED</sequence>
<feature type="transmembrane region" description="Helical" evidence="1">
    <location>
        <begin position="135"/>
        <end position="158"/>
    </location>
</feature>
<feature type="signal peptide" evidence="2">
    <location>
        <begin position="1"/>
        <end position="19"/>
    </location>
</feature>
<keyword evidence="1" id="KW-0812">Transmembrane</keyword>
<dbReference type="Proteomes" id="UP001199106">
    <property type="component" value="Unassembled WGS sequence"/>
</dbReference>
<protein>
    <submittedName>
        <fullName evidence="3">Uncharacterized protein</fullName>
    </submittedName>
</protein>
<dbReference type="EMBL" id="JAANER010000010">
    <property type="protein sequence ID" value="KAG9185662.1"/>
    <property type="molecule type" value="Genomic_DNA"/>
</dbReference>
<evidence type="ECO:0000256" key="2">
    <source>
        <dbReference type="SAM" id="SignalP"/>
    </source>
</evidence>
<keyword evidence="4" id="KW-1185">Reference proteome</keyword>
<comment type="caution">
    <text evidence="3">The sequence shown here is derived from an EMBL/GenBank/DDBJ whole genome shotgun (WGS) entry which is preliminary data.</text>
</comment>
<reference evidence="3" key="1">
    <citation type="submission" date="2021-07" db="EMBL/GenBank/DDBJ databases">
        <title>Genome Resource of American Ginseng Black Spot Pathogen Alternaria panax.</title>
        <authorList>
            <person name="Qiu C."/>
            <person name="Wang W."/>
            <person name="Liu Z."/>
        </authorList>
    </citation>
    <scope>NUCLEOTIDE SEQUENCE</scope>
    <source>
        <strain evidence="3">BNCC115425</strain>
    </source>
</reference>
<keyword evidence="1" id="KW-1133">Transmembrane helix</keyword>
<keyword evidence="1" id="KW-0472">Membrane</keyword>
<organism evidence="3 4">
    <name type="scientific">Alternaria panax</name>
    <dbReference type="NCBI Taxonomy" id="48097"/>
    <lineage>
        <taxon>Eukaryota</taxon>
        <taxon>Fungi</taxon>
        <taxon>Dikarya</taxon>
        <taxon>Ascomycota</taxon>
        <taxon>Pezizomycotina</taxon>
        <taxon>Dothideomycetes</taxon>
        <taxon>Pleosporomycetidae</taxon>
        <taxon>Pleosporales</taxon>
        <taxon>Pleosporineae</taxon>
        <taxon>Pleosporaceae</taxon>
        <taxon>Alternaria</taxon>
        <taxon>Alternaria sect. Panax</taxon>
    </lineage>
</organism>
<feature type="chain" id="PRO_5042221392" evidence="2">
    <location>
        <begin position="20"/>
        <end position="209"/>
    </location>
</feature>
<keyword evidence="2" id="KW-0732">Signal</keyword>
<evidence type="ECO:0000256" key="1">
    <source>
        <dbReference type="SAM" id="Phobius"/>
    </source>
</evidence>
<gene>
    <name evidence="3" type="ORF">G6011_06993</name>
</gene>
<accession>A0AAD4F8W0</accession>
<name>A0AAD4F8W0_9PLEO</name>
<proteinExistence type="predicted"/>
<dbReference type="AlphaFoldDB" id="A0AAD4F8W0"/>